<dbReference type="InterPro" id="IPR002867">
    <property type="entry name" value="IBR_dom"/>
</dbReference>
<organism evidence="17 18">
    <name type="scientific">Papaver atlanticum</name>
    <dbReference type="NCBI Taxonomy" id="357466"/>
    <lineage>
        <taxon>Eukaryota</taxon>
        <taxon>Viridiplantae</taxon>
        <taxon>Streptophyta</taxon>
        <taxon>Embryophyta</taxon>
        <taxon>Tracheophyta</taxon>
        <taxon>Spermatophyta</taxon>
        <taxon>Magnoliopsida</taxon>
        <taxon>Ranunculales</taxon>
        <taxon>Papaveraceae</taxon>
        <taxon>Papaveroideae</taxon>
        <taxon>Papaver</taxon>
    </lineage>
</organism>
<dbReference type="InterPro" id="IPR013083">
    <property type="entry name" value="Znf_RING/FYVE/PHD"/>
</dbReference>
<evidence type="ECO:0000256" key="2">
    <source>
        <dbReference type="ARBA" id="ARBA00001947"/>
    </source>
</evidence>
<evidence type="ECO:0000256" key="12">
    <source>
        <dbReference type="ARBA" id="ARBA00022833"/>
    </source>
</evidence>
<comment type="catalytic activity">
    <reaction evidence="1">
        <text>[E2 ubiquitin-conjugating enzyme]-S-ubiquitinyl-L-cysteine + [acceptor protein]-L-lysine = [E2 ubiquitin-conjugating enzyme]-L-cysteine + [acceptor protein]-N(6)-ubiquitinyl-L-lysine.</text>
        <dbReference type="EC" id="2.3.2.31"/>
    </reaction>
</comment>
<dbReference type="GO" id="GO:0008270">
    <property type="term" value="F:zinc ion binding"/>
    <property type="evidence" value="ECO:0007669"/>
    <property type="project" value="UniProtKB-KW"/>
</dbReference>
<keyword evidence="18" id="KW-1185">Reference proteome</keyword>
<keyword evidence="7" id="KW-0808">Transferase</keyword>
<dbReference type="PROSITE" id="PS51873">
    <property type="entry name" value="TRIAD"/>
    <property type="match status" value="1"/>
</dbReference>
<evidence type="ECO:0000256" key="13">
    <source>
        <dbReference type="PROSITE-ProRule" id="PRU00175"/>
    </source>
</evidence>
<gene>
    <name evidence="17" type="ORF">MKW98_028485</name>
</gene>
<evidence type="ECO:0000256" key="3">
    <source>
        <dbReference type="ARBA" id="ARBA00003976"/>
    </source>
</evidence>
<dbReference type="PANTHER" id="PTHR11685">
    <property type="entry name" value="RBR FAMILY RING FINGER AND IBR DOMAIN-CONTAINING"/>
    <property type="match status" value="1"/>
</dbReference>
<dbReference type="Pfam" id="PF22191">
    <property type="entry name" value="IBR_1"/>
    <property type="match status" value="1"/>
</dbReference>
<comment type="cofactor">
    <cofactor evidence="2">
        <name>Zn(2+)</name>
        <dbReference type="ChEBI" id="CHEBI:29105"/>
    </cofactor>
</comment>
<evidence type="ECO:0000256" key="6">
    <source>
        <dbReference type="ARBA" id="ARBA00012251"/>
    </source>
</evidence>
<evidence type="ECO:0000256" key="4">
    <source>
        <dbReference type="ARBA" id="ARBA00004906"/>
    </source>
</evidence>
<dbReference type="InterPro" id="IPR044066">
    <property type="entry name" value="TRIAD_supradom"/>
</dbReference>
<dbReference type="InterPro" id="IPR001841">
    <property type="entry name" value="Znf_RING"/>
</dbReference>
<keyword evidence="11" id="KW-0833">Ubl conjugation pathway</keyword>
<feature type="region of interest" description="Disordered" evidence="14">
    <location>
        <begin position="1"/>
        <end position="66"/>
    </location>
</feature>
<dbReference type="PROSITE" id="PS50089">
    <property type="entry name" value="ZF_RING_2"/>
    <property type="match status" value="1"/>
</dbReference>
<evidence type="ECO:0000256" key="5">
    <source>
        <dbReference type="ARBA" id="ARBA00005884"/>
    </source>
</evidence>
<protein>
    <recommendedName>
        <fullName evidence="6">RBR-type E3 ubiquitin transferase</fullName>
        <ecNumber evidence="6">2.3.2.31</ecNumber>
    </recommendedName>
</protein>
<dbReference type="Pfam" id="PF01485">
    <property type="entry name" value="IBR"/>
    <property type="match status" value="1"/>
</dbReference>
<evidence type="ECO:0000259" key="15">
    <source>
        <dbReference type="PROSITE" id="PS50089"/>
    </source>
</evidence>
<dbReference type="InterPro" id="IPR031127">
    <property type="entry name" value="E3_UB_ligase_RBR"/>
</dbReference>
<evidence type="ECO:0000256" key="10">
    <source>
        <dbReference type="ARBA" id="ARBA00022771"/>
    </source>
</evidence>
<dbReference type="Gene3D" id="3.30.40.10">
    <property type="entry name" value="Zinc/RING finger domain, C3HC4 (zinc finger)"/>
    <property type="match status" value="1"/>
</dbReference>
<comment type="pathway">
    <text evidence="4">Protein modification; protein ubiquitination.</text>
</comment>
<dbReference type="SMART" id="SM00647">
    <property type="entry name" value="IBR"/>
    <property type="match status" value="2"/>
</dbReference>
<dbReference type="EMBL" id="JAJJMB010001750">
    <property type="protein sequence ID" value="KAI3955540.1"/>
    <property type="molecule type" value="Genomic_DNA"/>
</dbReference>
<evidence type="ECO:0000256" key="8">
    <source>
        <dbReference type="ARBA" id="ARBA00022723"/>
    </source>
</evidence>
<dbReference type="FunFam" id="3.30.40.10:FF:000019">
    <property type="entry name" value="RBR-type E3 ubiquitin transferase"/>
    <property type="match status" value="1"/>
</dbReference>
<feature type="domain" description="RING-type" evidence="15">
    <location>
        <begin position="148"/>
        <end position="194"/>
    </location>
</feature>
<dbReference type="CDD" id="cd22583">
    <property type="entry name" value="Rcat_RBR_ARI7-like"/>
    <property type="match status" value="1"/>
</dbReference>
<dbReference type="CDD" id="cd20346">
    <property type="entry name" value="BRcat_RBR_ANKIB1"/>
    <property type="match status" value="1"/>
</dbReference>
<dbReference type="Proteomes" id="UP001202328">
    <property type="component" value="Unassembled WGS sequence"/>
</dbReference>
<evidence type="ECO:0000313" key="18">
    <source>
        <dbReference type="Proteomes" id="UP001202328"/>
    </source>
</evidence>
<evidence type="ECO:0000256" key="7">
    <source>
        <dbReference type="ARBA" id="ARBA00022679"/>
    </source>
</evidence>
<feature type="domain" description="RING-type" evidence="16">
    <location>
        <begin position="144"/>
        <end position="355"/>
    </location>
</feature>
<evidence type="ECO:0000313" key="17">
    <source>
        <dbReference type="EMBL" id="KAI3955540.1"/>
    </source>
</evidence>
<keyword evidence="9" id="KW-0677">Repeat</keyword>
<accession>A0AAD4XVZ7</accession>
<comment type="caution">
    <text evidence="17">The sequence shown here is derived from an EMBL/GenBank/DDBJ whole genome shotgun (WGS) entry which is preliminary data.</text>
</comment>
<dbReference type="Gene3D" id="1.20.120.1750">
    <property type="match status" value="1"/>
</dbReference>
<feature type="compositionally biased region" description="Acidic residues" evidence="14">
    <location>
        <begin position="1"/>
        <end position="62"/>
    </location>
</feature>
<dbReference type="SUPFAM" id="SSF57850">
    <property type="entry name" value="RING/U-box"/>
    <property type="match status" value="3"/>
</dbReference>
<dbReference type="GO" id="GO:0061630">
    <property type="term" value="F:ubiquitin protein ligase activity"/>
    <property type="evidence" value="ECO:0007669"/>
    <property type="project" value="UniProtKB-EC"/>
</dbReference>
<name>A0AAD4XVZ7_9MAGN</name>
<keyword evidence="10 13" id="KW-0863">Zinc-finger</keyword>
<dbReference type="GO" id="GO:0016567">
    <property type="term" value="P:protein ubiquitination"/>
    <property type="evidence" value="ECO:0007669"/>
    <property type="project" value="InterPro"/>
</dbReference>
<proteinExistence type="inferred from homology"/>
<evidence type="ECO:0000256" key="14">
    <source>
        <dbReference type="SAM" id="MobiDB-lite"/>
    </source>
</evidence>
<evidence type="ECO:0000256" key="11">
    <source>
        <dbReference type="ARBA" id="ARBA00022786"/>
    </source>
</evidence>
<evidence type="ECO:0000256" key="1">
    <source>
        <dbReference type="ARBA" id="ARBA00001798"/>
    </source>
</evidence>
<sequence>MGADDEYLSSDSDVEETLDDDEGGDFEFSDDDLDIPDDVDETLYDDECGDFERSDDDSDELVDDRGEKAYTVLTEEDIGKRQEEDISQVFAGLSIARASATILLRHYNWEVNKALDSWFADEEKVRKDVGLLEEQVVPIQDTENVIECRSCFDVFPRDGMCATGCGHLFCKLCWTKYVSIKIDDGPGCLTMRCPEPSCAAAVGQDMVNELVSDKHKEKYSRYLLRSYVEDQKKIKWCPGPGCEYAVSFVAGSSSYDVICSSDHSFCWNCLDDAHRPVDCDTVGKWALMNTNESENITWIFANSKSCPKCKVPIQKNEGCMHMTCSCKFEFCWLCLGDWSTHAEETGGYFACNIYEKAKAEGAYDEEEKTKQEAKDFLDRYAFFYERFALSEMELGVITDAGRQIIECRCVLKWTYAYGYYLPESEHAKKNLFDHLQGEAESGLERLHQCAEQELQIYLKEDDSDDVHHLSTSLYDFKVFHTKLLGLTKVTGNYFGNLVRELENGLSDVNSR</sequence>
<comment type="similarity">
    <text evidence="5">Belongs to the RBR family. Ariadne subfamily.</text>
</comment>
<evidence type="ECO:0000259" key="16">
    <source>
        <dbReference type="PROSITE" id="PS51873"/>
    </source>
</evidence>
<dbReference type="AlphaFoldDB" id="A0AAD4XVZ7"/>
<comment type="function">
    <text evidence="3">Might act as an E3 ubiquitin-protein ligase, or as part of E3 complex, which accepts ubiquitin from specific E2 ubiquitin-conjugating enzymes and then transfers it to substrates.</text>
</comment>
<reference evidence="17" key="1">
    <citation type="submission" date="2022-04" db="EMBL/GenBank/DDBJ databases">
        <title>A functionally conserved STORR gene fusion in Papaver species that diverged 16.8 million years ago.</title>
        <authorList>
            <person name="Catania T."/>
        </authorList>
    </citation>
    <scope>NUCLEOTIDE SEQUENCE</scope>
    <source>
        <strain evidence="17">S-188037</strain>
    </source>
</reference>
<evidence type="ECO:0000256" key="9">
    <source>
        <dbReference type="ARBA" id="ARBA00022737"/>
    </source>
</evidence>
<keyword evidence="12" id="KW-0862">Zinc</keyword>
<keyword evidence="8" id="KW-0479">Metal-binding</keyword>
<dbReference type="EC" id="2.3.2.31" evidence="6"/>